<accession>A0A8H6R665</accession>
<dbReference type="Pfam" id="PF01636">
    <property type="entry name" value="APH"/>
    <property type="match status" value="1"/>
</dbReference>
<dbReference type="InterPro" id="IPR011009">
    <property type="entry name" value="Kinase-like_dom_sf"/>
</dbReference>
<proteinExistence type="predicted"/>
<name>A0A8H6R665_9PEZI</name>
<dbReference type="OrthoDB" id="411145at2759"/>
<dbReference type="EMBL" id="JABCIY010000306">
    <property type="protein sequence ID" value="KAF7185844.1"/>
    <property type="molecule type" value="Genomic_DNA"/>
</dbReference>
<dbReference type="InterPro" id="IPR002575">
    <property type="entry name" value="Aminoglycoside_PTrfase"/>
</dbReference>
<dbReference type="AlphaFoldDB" id="A0A8H6R665"/>
<dbReference type="Proteomes" id="UP000660729">
    <property type="component" value="Unassembled WGS sequence"/>
</dbReference>
<dbReference type="Gene3D" id="3.90.1200.10">
    <property type="match status" value="1"/>
</dbReference>
<protein>
    <recommendedName>
        <fullName evidence="1">Aminoglycoside phosphotransferase domain-containing protein</fullName>
    </recommendedName>
</protein>
<reference evidence="2" key="1">
    <citation type="submission" date="2020-04" db="EMBL/GenBank/DDBJ databases">
        <title>Draft genome resource of the tomato pathogen Pseudocercospora fuligena.</title>
        <authorList>
            <person name="Zaccaron A."/>
        </authorList>
    </citation>
    <scope>NUCLEOTIDE SEQUENCE</scope>
    <source>
        <strain evidence="2">PF001</strain>
    </source>
</reference>
<evidence type="ECO:0000313" key="3">
    <source>
        <dbReference type="Proteomes" id="UP000660729"/>
    </source>
</evidence>
<comment type="caution">
    <text evidence="2">The sequence shown here is derived from an EMBL/GenBank/DDBJ whole genome shotgun (WGS) entry which is preliminary data.</text>
</comment>
<evidence type="ECO:0000259" key="1">
    <source>
        <dbReference type="Pfam" id="PF01636"/>
    </source>
</evidence>
<sequence>MTKGSKDDALLEIANDILQHHNLRAIACQRLQRLWAGYGHICSIEAVSTDDSVSKTPQSLILKCVTPPTSTKAKDEGHLRKLISYQVEQYFYLHLAPKSPPTAAMAKRLAAPAELHSHEPSISMILTDLKLDFPVAGEKRGMLNGTQVHAALKWLGTFHGYWWKHRDVLREHKLRLPPLEEASKSTGDVGSSEGSSALILPSSSNMAECSSWTETAACLTCMTRYLATRLKEYNDLKLETESEWRRALCEPSRTGKSVAEMVSEQSSCNCRYYPSLTSSSQVAQVLTPSPSPDSKGSAIAPYETLIHGDVKSENLFSSTDGKTVAFYDFQYVGLGLGVCDLAKLFTVSVPIELLTRTDLTETDLCPMCDGEKALLEAYRDVLERESGKLYPTDELHMHWNTALIDWLRFQASWGFWGNTEWLEARGRHILNDPNYMTWLAQMATQTTT</sequence>
<feature type="domain" description="Aminoglycoside phosphotransferase" evidence="1">
    <location>
        <begin position="302"/>
        <end position="350"/>
    </location>
</feature>
<keyword evidence="3" id="KW-1185">Reference proteome</keyword>
<evidence type="ECO:0000313" key="2">
    <source>
        <dbReference type="EMBL" id="KAF7185844.1"/>
    </source>
</evidence>
<gene>
    <name evidence="2" type="ORF">HII31_12717</name>
</gene>
<dbReference type="SUPFAM" id="SSF56112">
    <property type="entry name" value="Protein kinase-like (PK-like)"/>
    <property type="match status" value="1"/>
</dbReference>
<organism evidence="2 3">
    <name type="scientific">Pseudocercospora fuligena</name>
    <dbReference type="NCBI Taxonomy" id="685502"/>
    <lineage>
        <taxon>Eukaryota</taxon>
        <taxon>Fungi</taxon>
        <taxon>Dikarya</taxon>
        <taxon>Ascomycota</taxon>
        <taxon>Pezizomycotina</taxon>
        <taxon>Dothideomycetes</taxon>
        <taxon>Dothideomycetidae</taxon>
        <taxon>Mycosphaerellales</taxon>
        <taxon>Mycosphaerellaceae</taxon>
        <taxon>Pseudocercospora</taxon>
    </lineage>
</organism>